<dbReference type="InterPro" id="IPR036188">
    <property type="entry name" value="FAD/NAD-bd_sf"/>
</dbReference>
<feature type="domain" description="FAD/NAD(P)-binding" evidence="6">
    <location>
        <begin position="22"/>
        <end position="308"/>
    </location>
</feature>
<comment type="caution">
    <text evidence="7">The sequence shown here is derived from an EMBL/GenBank/DDBJ whole genome shotgun (WGS) entry which is preliminary data.</text>
</comment>
<dbReference type="Gene3D" id="3.50.50.60">
    <property type="entry name" value="FAD/NAD(P)-binding domain"/>
    <property type="match status" value="2"/>
</dbReference>
<dbReference type="PROSITE" id="PS00573">
    <property type="entry name" value="PYRIDINE_REDOX_2"/>
    <property type="match status" value="1"/>
</dbReference>
<sequence length="327" mass="35075">MGHLAYMGVKTPFQGEKMEHWDLIVVGAGPAGLTAGIYGIRSGLKTLILEEKIPGGAAAECPLIENYPGFPSISGQELISKMVEHCKKLGAPINQLEKVVELDIKGEKKVVKTERTTYTASAIIIASGCHHQELGVPGESEFRGRGVSYCAVCDGAFFKGKRVIVVGGGNSAAVSAIFLSNLASEVKLAHRRVRLRAEEALVKDLGGRKVEVLWNTELKEIKGDTKVKSVRMFDNKNGGTKEVKIDGVFIQAGEIPNSQIAREAGVKVDDSGYIIVDEQQRTNVRGVYAAGDVTAGRVKQVGVAVGQAIEAVIDAFGCIKKPYYYKG</sequence>
<protein>
    <recommendedName>
        <fullName evidence="6">FAD/NAD(P)-binding domain-containing protein</fullName>
    </recommendedName>
</protein>
<evidence type="ECO:0000256" key="2">
    <source>
        <dbReference type="ARBA" id="ARBA00022827"/>
    </source>
</evidence>
<dbReference type="GO" id="GO:0016668">
    <property type="term" value="F:oxidoreductase activity, acting on a sulfur group of donors, NAD(P) as acceptor"/>
    <property type="evidence" value="ECO:0007669"/>
    <property type="project" value="UniProtKB-ARBA"/>
</dbReference>
<name>X1A8P2_9ZZZZ</name>
<dbReference type="PRINTS" id="PR00469">
    <property type="entry name" value="PNDRDTASEII"/>
</dbReference>
<dbReference type="SUPFAM" id="SSF51905">
    <property type="entry name" value="FAD/NAD(P)-binding domain"/>
    <property type="match status" value="1"/>
</dbReference>
<dbReference type="Pfam" id="PF07992">
    <property type="entry name" value="Pyr_redox_2"/>
    <property type="match status" value="1"/>
</dbReference>
<dbReference type="PANTHER" id="PTHR48105">
    <property type="entry name" value="THIOREDOXIN REDUCTASE 1-RELATED-RELATED"/>
    <property type="match status" value="1"/>
</dbReference>
<keyword evidence="3" id="KW-0560">Oxidoreductase</keyword>
<evidence type="ECO:0000256" key="3">
    <source>
        <dbReference type="ARBA" id="ARBA00023002"/>
    </source>
</evidence>
<evidence type="ECO:0000256" key="5">
    <source>
        <dbReference type="ARBA" id="ARBA00023284"/>
    </source>
</evidence>
<gene>
    <name evidence="7" type="ORF">S01H4_03290</name>
</gene>
<dbReference type="EMBL" id="BART01000795">
    <property type="protein sequence ID" value="GAG56566.1"/>
    <property type="molecule type" value="Genomic_DNA"/>
</dbReference>
<dbReference type="AlphaFoldDB" id="X1A8P2"/>
<evidence type="ECO:0000313" key="7">
    <source>
        <dbReference type="EMBL" id="GAG56566.1"/>
    </source>
</evidence>
<keyword evidence="2" id="KW-0274">FAD</keyword>
<evidence type="ECO:0000256" key="1">
    <source>
        <dbReference type="ARBA" id="ARBA00022630"/>
    </source>
</evidence>
<evidence type="ECO:0000259" key="6">
    <source>
        <dbReference type="Pfam" id="PF07992"/>
    </source>
</evidence>
<evidence type="ECO:0000256" key="4">
    <source>
        <dbReference type="ARBA" id="ARBA00023157"/>
    </source>
</evidence>
<dbReference type="InterPro" id="IPR008255">
    <property type="entry name" value="Pyr_nucl-diS_OxRdtase_2_AS"/>
</dbReference>
<accession>X1A8P2</accession>
<proteinExistence type="predicted"/>
<dbReference type="InterPro" id="IPR050097">
    <property type="entry name" value="Ferredoxin-NADP_redctase_2"/>
</dbReference>
<keyword evidence="1" id="KW-0285">Flavoprotein</keyword>
<dbReference type="PRINTS" id="PR00368">
    <property type="entry name" value="FADPNR"/>
</dbReference>
<dbReference type="InterPro" id="IPR023753">
    <property type="entry name" value="FAD/NAD-binding_dom"/>
</dbReference>
<reference evidence="7" key="1">
    <citation type="journal article" date="2014" name="Front. Microbiol.">
        <title>High frequency of phylogenetically diverse reductive dehalogenase-homologous genes in deep subseafloor sedimentary metagenomes.</title>
        <authorList>
            <person name="Kawai M."/>
            <person name="Futagami T."/>
            <person name="Toyoda A."/>
            <person name="Takaki Y."/>
            <person name="Nishi S."/>
            <person name="Hori S."/>
            <person name="Arai W."/>
            <person name="Tsubouchi T."/>
            <person name="Morono Y."/>
            <person name="Uchiyama I."/>
            <person name="Ito T."/>
            <person name="Fujiyama A."/>
            <person name="Inagaki F."/>
            <person name="Takami H."/>
        </authorList>
    </citation>
    <scope>NUCLEOTIDE SEQUENCE</scope>
    <source>
        <strain evidence="7">Expedition CK06-06</strain>
    </source>
</reference>
<keyword evidence="4" id="KW-1015">Disulfide bond</keyword>
<organism evidence="7">
    <name type="scientific">marine sediment metagenome</name>
    <dbReference type="NCBI Taxonomy" id="412755"/>
    <lineage>
        <taxon>unclassified sequences</taxon>
        <taxon>metagenomes</taxon>
        <taxon>ecological metagenomes</taxon>
    </lineage>
</organism>
<keyword evidence="5" id="KW-0676">Redox-active center</keyword>